<dbReference type="AlphaFoldDB" id="A0A1W7CWI0"/>
<protein>
    <submittedName>
        <fullName evidence="2">Uncharacterized protein</fullName>
    </submittedName>
</protein>
<dbReference type="Proteomes" id="UP000194218">
    <property type="component" value="Chromosome"/>
</dbReference>
<organism evidence="2 3">
    <name type="scientific">Streptomyces marincola</name>
    <dbReference type="NCBI Taxonomy" id="2878388"/>
    <lineage>
        <taxon>Bacteria</taxon>
        <taxon>Bacillati</taxon>
        <taxon>Actinomycetota</taxon>
        <taxon>Actinomycetes</taxon>
        <taxon>Kitasatosporales</taxon>
        <taxon>Streptomycetaceae</taxon>
        <taxon>Streptomyces</taxon>
    </lineage>
</organism>
<name>A0A1W7CWI0_9ACTN</name>
<accession>A0A1W7CWI0</accession>
<evidence type="ECO:0000313" key="3">
    <source>
        <dbReference type="Proteomes" id="UP000194218"/>
    </source>
</evidence>
<feature type="region of interest" description="Disordered" evidence="1">
    <location>
        <begin position="1"/>
        <end position="28"/>
    </location>
</feature>
<sequence length="97" mass="10975">MQERRRRLRERQEHERQEVRRRQQAQKAALTDLDSAVARLDDARSAVAASVARAAEVFPSTEALAELTPFDVREVRAYQRLHRRAEAAAAPESAPVG</sequence>
<keyword evidence="3" id="KW-1185">Reference proteome</keyword>
<dbReference type="KEGG" id="smao:CAG99_10195"/>
<evidence type="ECO:0000256" key="1">
    <source>
        <dbReference type="SAM" id="MobiDB-lite"/>
    </source>
</evidence>
<dbReference type="EMBL" id="CP021121">
    <property type="protein sequence ID" value="ARQ69184.1"/>
    <property type="molecule type" value="Genomic_DNA"/>
</dbReference>
<feature type="compositionally biased region" description="Basic and acidic residues" evidence="1">
    <location>
        <begin position="10"/>
        <end position="21"/>
    </location>
</feature>
<proteinExistence type="predicted"/>
<evidence type="ECO:0000313" key="2">
    <source>
        <dbReference type="EMBL" id="ARQ69184.1"/>
    </source>
</evidence>
<gene>
    <name evidence="2" type="ORF">CAG99_10195</name>
</gene>
<reference evidence="2 3" key="1">
    <citation type="submission" date="2017-05" db="EMBL/GenBank/DDBJ databases">
        <title>Complete genome sequence of Streptomyces sp. SCSIO 03032 revealed the diverse biosynthetic pathways for its bioactive secondary metabolites.</title>
        <authorList>
            <person name="Ma L."/>
            <person name="Zhu Y."/>
            <person name="Zhang W."/>
            <person name="Zhang G."/>
            <person name="Tian X."/>
            <person name="Zhang S."/>
            <person name="Zhang C."/>
        </authorList>
    </citation>
    <scope>NUCLEOTIDE SEQUENCE [LARGE SCALE GENOMIC DNA]</scope>
    <source>
        <strain evidence="2 3">SCSIO 03032</strain>
    </source>
</reference>